<dbReference type="InterPro" id="IPR037523">
    <property type="entry name" value="VOC_core"/>
</dbReference>
<dbReference type="SUPFAM" id="SSF54593">
    <property type="entry name" value="Glyoxalase/Bleomycin resistance protein/Dihydroxybiphenyl dioxygenase"/>
    <property type="match status" value="1"/>
</dbReference>
<sequence length="113" mass="13117">MGTEINWFEIYVTDLERAESFYKKIFNATFFDMKDYPYEAKGITLNETPESMEGALVKHPSRKPSHEQGTILFFEVDDVDDIVVHVHQEHIPVWREPFSIGHSPERMAIVGDS</sequence>
<dbReference type="AlphaFoldDB" id="A0A382J574"/>
<dbReference type="EMBL" id="UINC01071544">
    <property type="protein sequence ID" value="SVC06527.1"/>
    <property type="molecule type" value="Genomic_DNA"/>
</dbReference>
<feature type="domain" description="VOC" evidence="1">
    <location>
        <begin position="4"/>
        <end position="113"/>
    </location>
</feature>
<accession>A0A382J574</accession>
<dbReference type="InterPro" id="IPR004360">
    <property type="entry name" value="Glyas_Fos-R_dOase_dom"/>
</dbReference>
<dbReference type="InterPro" id="IPR029068">
    <property type="entry name" value="Glyas_Bleomycin-R_OHBP_Dase"/>
</dbReference>
<organism evidence="2">
    <name type="scientific">marine metagenome</name>
    <dbReference type="NCBI Taxonomy" id="408172"/>
    <lineage>
        <taxon>unclassified sequences</taxon>
        <taxon>metagenomes</taxon>
        <taxon>ecological metagenomes</taxon>
    </lineage>
</organism>
<gene>
    <name evidence="2" type="ORF">METZ01_LOCUS259381</name>
</gene>
<name>A0A382J574_9ZZZZ</name>
<proteinExistence type="predicted"/>
<dbReference type="PROSITE" id="PS51819">
    <property type="entry name" value="VOC"/>
    <property type="match status" value="1"/>
</dbReference>
<feature type="non-terminal residue" evidence="2">
    <location>
        <position position="1"/>
    </location>
</feature>
<feature type="non-terminal residue" evidence="2">
    <location>
        <position position="113"/>
    </location>
</feature>
<reference evidence="2" key="1">
    <citation type="submission" date="2018-05" db="EMBL/GenBank/DDBJ databases">
        <authorList>
            <person name="Lanie J.A."/>
            <person name="Ng W.-L."/>
            <person name="Kazmierczak K.M."/>
            <person name="Andrzejewski T.M."/>
            <person name="Davidsen T.M."/>
            <person name="Wayne K.J."/>
            <person name="Tettelin H."/>
            <person name="Glass J.I."/>
            <person name="Rusch D."/>
            <person name="Podicherti R."/>
            <person name="Tsui H.-C.T."/>
            <person name="Winkler M.E."/>
        </authorList>
    </citation>
    <scope>NUCLEOTIDE SEQUENCE</scope>
</reference>
<evidence type="ECO:0000313" key="2">
    <source>
        <dbReference type="EMBL" id="SVC06527.1"/>
    </source>
</evidence>
<protein>
    <recommendedName>
        <fullName evidence="1">VOC domain-containing protein</fullName>
    </recommendedName>
</protein>
<dbReference type="Gene3D" id="3.10.180.10">
    <property type="entry name" value="2,3-Dihydroxybiphenyl 1,2-Dioxygenase, domain 1"/>
    <property type="match status" value="1"/>
</dbReference>
<evidence type="ECO:0000259" key="1">
    <source>
        <dbReference type="PROSITE" id="PS51819"/>
    </source>
</evidence>
<dbReference type="Pfam" id="PF00903">
    <property type="entry name" value="Glyoxalase"/>
    <property type="match status" value="1"/>
</dbReference>